<name>A0ACB1AGR4_MELEN</name>
<dbReference type="Proteomes" id="UP001497535">
    <property type="component" value="Unassembled WGS sequence"/>
</dbReference>
<organism evidence="1 2">
    <name type="scientific">Meloidogyne enterolobii</name>
    <name type="common">Root-knot nematode worm</name>
    <name type="synonym">Meloidogyne mayaguensis</name>
    <dbReference type="NCBI Taxonomy" id="390850"/>
    <lineage>
        <taxon>Eukaryota</taxon>
        <taxon>Metazoa</taxon>
        <taxon>Ecdysozoa</taxon>
        <taxon>Nematoda</taxon>
        <taxon>Chromadorea</taxon>
        <taxon>Rhabditida</taxon>
        <taxon>Tylenchina</taxon>
        <taxon>Tylenchomorpha</taxon>
        <taxon>Tylenchoidea</taxon>
        <taxon>Meloidogynidae</taxon>
        <taxon>Meloidogyninae</taxon>
        <taxon>Meloidogyne</taxon>
    </lineage>
</organism>
<dbReference type="EMBL" id="CAVMJV010000083">
    <property type="protein sequence ID" value="CAK5090739.1"/>
    <property type="molecule type" value="Genomic_DNA"/>
</dbReference>
<gene>
    <name evidence="1" type="ORF">MENTE1834_LOCUS38543</name>
</gene>
<protein>
    <submittedName>
        <fullName evidence="1">Uncharacterized protein</fullName>
    </submittedName>
</protein>
<keyword evidence="2" id="KW-1185">Reference proteome</keyword>
<evidence type="ECO:0000313" key="1">
    <source>
        <dbReference type="EMBL" id="CAK5090739.1"/>
    </source>
</evidence>
<proteinExistence type="predicted"/>
<accession>A0ACB1AGR4</accession>
<comment type="caution">
    <text evidence="1">The sequence shown here is derived from an EMBL/GenBank/DDBJ whole genome shotgun (WGS) entry which is preliminary data.</text>
</comment>
<sequence length="110" mass="12365">MSLDERVFLILIANLEATTCRKAQQGAVTFLQNEETKKGIQGIKAQSSYKLCSNKNATKRCYPNDDSNISVFKIVCKTDICICGNVNNKCYFATKDTTGILDYMFYSHSK</sequence>
<reference evidence="1" key="1">
    <citation type="submission" date="2023-11" db="EMBL/GenBank/DDBJ databases">
        <authorList>
            <person name="Poullet M."/>
        </authorList>
    </citation>
    <scope>NUCLEOTIDE SEQUENCE</scope>
    <source>
        <strain evidence="1">E1834</strain>
    </source>
</reference>
<evidence type="ECO:0000313" key="2">
    <source>
        <dbReference type="Proteomes" id="UP001497535"/>
    </source>
</evidence>